<dbReference type="STRING" id="695939.SAMN00790413_04486"/>
<name>A0A1W1UK90_9DEIO</name>
<dbReference type="Proteomes" id="UP000192582">
    <property type="component" value="Unassembled WGS sequence"/>
</dbReference>
<dbReference type="EMBL" id="FWWU01000005">
    <property type="protein sequence ID" value="SMB81164.1"/>
    <property type="molecule type" value="Genomic_DNA"/>
</dbReference>
<protein>
    <submittedName>
        <fullName evidence="1">Uncharacterized protein</fullName>
    </submittedName>
</protein>
<organism evidence="1 2">
    <name type="scientific">Deinococcus hopiensis KR-140</name>
    <dbReference type="NCBI Taxonomy" id="695939"/>
    <lineage>
        <taxon>Bacteria</taxon>
        <taxon>Thermotogati</taxon>
        <taxon>Deinococcota</taxon>
        <taxon>Deinococci</taxon>
        <taxon>Deinococcales</taxon>
        <taxon>Deinococcaceae</taxon>
        <taxon>Deinococcus</taxon>
    </lineage>
</organism>
<keyword evidence="2" id="KW-1185">Reference proteome</keyword>
<sequence length="62" mass="7091">MPLPHELTPPLQRALSNEGRYDARKIADSLGLSLRELARLMRRNVGVLIHNMRDCRPISVRS</sequence>
<accession>A0A1W1UK90</accession>
<dbReference type="AlphaFoldDB" id="A0A1W1UK90"/>
<evidence type="ECO:0000313" key="1">
    <source>
        <dbReference type="EMBL" id="SMB81164.1"/>
    </source>
</evidence>
<gene>
    <name evidence="1" type="ORF">SAMN00790413_04486</name>
</gene>
<evidence type="ECO:0000313" key="2">
    <source>
        <dbReference type="Proteomes" id="UP000192582"/>
    </source>
</evidence>
<reference evidence="1 2" key="1">
    <citation type="submission" date="2017-04" db="EMBL/GenBank/DDBJ databases">
        <authorList>
            <person name="Afonso C.L."/>
            <person name="Miller P.J."/>
            <person name="Scott M.A."/>
            <person name="Spackman E."/>
            <person name="Goraichik I."/>
            <person name="Dimitrov K.M."/>
            <person name="Suarez D.L."/>
            <person name="Swayne D.E."/>
        </authorList>
    </citation>
    <scope>NUCLEOTIDE SEQUENCE [LARGE SCALE GENOMIC DNA]</scope>
    <source>
        <strain evidence="1 2">KR-140</strain>
    </source>
</reference>
<proteinExistence type="predicted"/>